<organism evidence="2 3">
    <name type="scientific">Paraburkholderia ribeironis</name>
    <dbReference type="NCBI Taxonomy" id="1247936"/>
    <lineage>
        <taxon>Bacteria</taxon>
        <taxon>Pseudomonadati</taxon>
        <taxon>Pseudomonadota</taxon>
        <taxon>Betaproteobacteria</taxon>
        <taxon>Burkholderiales</taxon>
        <taxon>Burkholderiaceae</taxon>
        <taxon>Paraburkholderia</taxon>
    </lineage>
</organism>
<dbReference type="Proteomes" id="UP000187012">
    <property type="component" value="Unassembled WGS sequence"/>
</dbReference>
<dbReference type="STRING" id="1247936.BN2475_270203"/>
<name>A0A1N7S0V4_9BURK</name>
<protein>
    <submittedName>
        <fullName evidence="2">Uncharacterized protein</fullName>
    </submittedName>
</protein>
<gene>
    <name evidence="2" type="ORF">BN2475_270203</name>
</gene>
<dbReference type="AlphaFoldDB" id="A0A1N7S0V4"/>
<accession>A0A1N7S0V4</accession>
<keyword evidence="3" id="KW-1185">Reference proteome</keyword>
<dbReference type="EMBL" id="CYGX02000027">
    <property type="protein sequence ID" value="SIT40995.1"/>
    <property type="molecule type" value="Genomic_DNA"/>
</dbReference>
<feature type="compositionally biased region" description="Basic and acidic residues" evidence="1">
    <location>
        <begin position="1"/>
        <end position="27"/>
    </location>
</feature>
<reference evidence="2 3" key="1">
    <citation type="submission" date="2016-12" db="EMBL/GenBank/DDBJ databases">
        <authorList>
            <person name="Song W.-J."/>
            <person name="Kurnit D.M."/>
        </authorList>
    </citation>
    <scope>NUCLEOTIDE SEQUENCE [LARGE SCALE GENOMIC DNA]</scope>
    <source>
        <strain evidence="2 3">STM7296</strain>
    </source>
</reference>
<evidence type="ECO:0000256" key="1">
    <source>
        <dbReference type="SAM" id="MobiDB-lite"/>
    </source>
</evidence>
<evidence type="ECO:0000313" key="2">
    <source>
        <dbReference type="EMBL" id="SIT40995.1"/>
    </source>
</evidence>
<evidence type="ECO:0000313" key="3">
    <source>
        <dbReference type="Proteomes" id="UP000187012"/>
    </source>
</evidence>
<proteinExistence type="predicted"/>
<feature type="region of interest" description="Disordered" evidence="1">
    <location>
        <begin position="1"/>
        <end position="28"/>
    </location>
</feature>
<sequence>MHVAEVMRERDEIGVHCEQHQLDRHQDDEDVAAVQENADDADRKQDRAEDKVMSKGQHDFYLLSAQLFLAEAESAAAAAAAASSAATVAAVFSDAIFTTRTRS</sequence>